<evidence type="ECO:0000256" key="1">
    <source>
        <dbReference type="SAM" id="SignalP"/>
    </source>
</evidence>
<protein>
    <recommendedName>
        <fullName evidence="2">N,N-dimethylformamidase beta subunit-like C-terminal domain-containing protein</fullName>
    </recommendedName>
</protein>
<name>A0A841FU84_9ACTN</name>
<dbReference type="RefSeq" id="WP_203685674.1">
    <property type="nucleotide sequence ID" value="NZ_BONT01000002.1"/>
</dbReference>
<dbReference type="InterPro" id="IPR046540">
    <property type="entry name" value="DMFA2_C"/>
</dbReference>
<sequence>MGRGAVYTRRAALTVLGAGALAVAAGEAIGRRDALPVRPAAKTGANVLVDENTLAGTPGWEVGADGTVAADDVARQIQGYASATSVGHGETIGFHVAVAAGHDFGVGVYRLGHYGGVGARLVAESPSLGGKPGALPSPDPVTGMVSCDWPVSWAVTVGADWRSGMYLAVFTAADGHRSCTPFVVREPERASDILVVAPVTTHQAYNIWPMDGVNGKSFYKGYDRHGRLAGMAKRAVRVSFDRPYAGAGLPLLFELDVSFARWAEEHGYDVTYATSIDLHEGRVDPEKYTVMVFPGHDEYWSKPMRDLAERARRRGTHQAYLAANSMYWHVRLEASADGRAGRVVTCYKERDVEDPAPDEHGPTVRWRTLEQHHAAAEQGFLGVQYNGIPVRPVPLVVREAGHWFWEGTGLRDGDEIPGLVTGEADGFDPDMPKPRKSRQTLLSASPYMDDLGRGRRVQNSSLVLDEQGTTIFVAGTYGWSLALYEPAHRNRHVRVATTNVFERMLGPRE</sequence>
<comment type="caution">
    <text evidence="3">The sequence shown here is derived from an EMBL/GenBank/DDBJ whole genome shotgun (WGS) entry which is preliminary data.</text>
</comment>
<keyword evidence="4" id="KW-1185">Reference proteome</keyword>
<organism evidence="3 4">
    <name type="scientific">Phytomonospora endophytica</name>
    <dbReference type="NCBI Taxonomy" id="714109"/>
    <lineage>
        <taxon>Bacteria</taxon>
        <taxon>Bacillati</taxon>
        <taxon>Actinomycetota</taxon>
        <taxon>Actinomycetes</taxon>
        <taxon>Micromonosporales</taxon>
        <taxon>Micromonosporaceae</taxon>
        <taxon>Phytomonospora</taxon>
    </lineage>
</organism>
<dbReference type="Pfam" id="PF20254">
    <property type="entry name" value="DMFA2_C"/>
    <property type="match status" value="1"/>
</dbReference>
<feature type="domain" description="N,N-dimethylformamidase beta subunit-like C-terminal" evidence="2">
    <location>
        <begin position="106"/>
        <end position="484"/>
    </location>
</feature>
<dbReference type="EMBL" id="JACHGT010000006">
    <property type="protein sequence ID" value="MBB6035520.1"/>
    <property type="molecule type" value="Genomic_DNA"/>
</dbReference>
<evidence type="ECO:0000259" key="2">
    <source>
        <dbReference type="Pfam" id="PF20254"/>
    </source>
</evidence>
<evidence type="ECO:0000313" key="4">
    <source>
        <dbReference type="Proteomes" id="UP000548476"/>
    </source>
</evidence>
<proteinExistence type="predicted"/>
<gene>
    <name evidence="3" type="ORF">HNR73_003377</name>
</gene>
<evidence type="ECO:0000313" key="3">
    <source>
        <dbReference type="EMBL" id="MBB6035520.1"/>
    </source>
</evidence>
<accession>A0A841FU84</accession>
<dbReference type="AlphaFoldDB" id="A0A841FU84"/>
<feature type="signal peptide" evidence="1">
    <location>
        <begin position="1"/>
        <end position="24"/>
    </location>
</feature>
<dbReference type="Proteomes" id="UP000548476">
    <property type="component" value="Unassembled WGS sequence"/>
</dbReference>
<feature type="chain" id="PRO_5039226814" description="N,N-dimethylformamidase beta subunit-like C-terminal domain-containing protein" evidence="1">
    <location>
        <begin position="25"/>
        <end position="509"/>
    </location>
</feature>
<keyword evidence="1" id="KW-0732">Signal</keyword>
<reference evidence="3 4" key="1">
    <citation type="submission" date="2020-08" db="EMBL/GenBank/DDBJ databases">
        <title>Genomic Encyclopedia of Type Strains, Phase IV (KMG-IV): sequencing the most valuable type-strain genomes for metagenomic binning, comparative biology and taxonomic classification.</title>
        <authorList>
            <person name="Goeker M."/>
        </authorList>
    </citation>
    <scope>NUCLEOTIDE SEQUENCE [LARGE SCALE GENOMIC DNA]</scope>
    <source>
        <strain evidence="3 4">YIM 65646</strain>
    </source>
</reference>